<dbReference type="Proteomes" id="UP000027661">
    <property type="component" value="Unassembled WGS sequence"/>
</dbReference>
<protein>
    <submittedName>
        <fullName evidence="7">Putative membrane protein</fullName>
    </submittedName>
</protein>
<evidence type="ECO:0000256" key="4">
    <source>
        <dbReference type="ARBA" id="ARBA00022989"/>
    </source>
</evidence>
<evidence type="ECO:0000256" key="6">
    <source>
        <dbReference type="SAM" id="Phobius"/>
    </source>
</evidence>
<sequence>MTSSQNNKRIAKNTIALTLRMFFTMSIGIYSSRILLANLGVTDYGINNVVAGIITMFMFLNTSLINGTQRYLNFYLGKNNIETLNKVFSTSIHIFLLLAIFVAVLGETAGIYFLNTKLDIPKDRLIAANWLFQLTIISTFINIISTPYNALIIAKEKMTIFAYVSIANSIYLLLAALAIPYIPYDHLIGYAILIVTWHIIIRLFYSWYCSSHFKTIKYKFIFDKSLFKEMFVFSGWTLTGTFTYMTYTQGLTFLINIFFGPSVNAAQALAQQVNGSLNAFSANFMIATKPQITKYYAEGNLNEMHKLIFFSSKMSYAIMAIVSLPFIIRTDYILGLWLKEIPKHTAFFLQLYLIIAIINTLSSPAITAIHSTGKIKWFQIYESLVLILILPFSYLAIQIWNIPESCYIVTLILIILAQFIRIYFMKQLIELCITEYLKNIFCRMILSTLITLGLSLSINILIPNNFIGFCVESCICISIFSINFFFIGLTKAEQNIGIKFIQKKIFRK</sequence>
<feature type="transmembrane region" description="Helical" evidence="6">
    <location>
        <begin position="160"/>
        <end position="181"/>
    </location>
</feature>
<feature type="transmembrane region" description="Helical" evidence="6">
    <location>
        <begin position="466"/>
        <end position="489"/>
    </location>
</feature>
<dbReference type="EMBL" id="JNHM01000003">
    <property type="protein sequence ID" value="KDS56615.1"/>
    <property type="molecule type" value="Genomic_DNA"/>
</dbReference>
<proteinExistence type="predicted"/>
<feature type="transmembrane region" description="Helical" evidence="6">
    <location>
        <begin position="21"/>
        <end position="40"/>
    </location>
</feature>
<feature type="transmembrane region" description="Helical" evidence="6">
    <location>
        <begin position="46"/>
        <end position="66"/>
    </location>
</feature>
<evidence type="ECO:0000256" key="1">
    <source>
        <dbReference type="ARBA" id="ARBA00004651"/>
    </source>
</evidence>
<evidence type="ECO:0000256" key="5">
    <source>
        <dbReference type="ARBA" id="ARBA00023136"/>
    </source>
</evidence>
<feature type="transmembrane region" description="Helical" evidence="6">
    <location>
        <begin position="348"/>
        <end position="369"/>
    </location>
</feature>
<dbReference type="PANTHER" id="PTHR30250">
    <property type="entry name" value="PST FAMILY PREDICTED COLANIC ACID TRANSPORTER"/>
    <property type="match status" value="1"/>
</dbReference>
<dbReference type="PANTHER" id="PTHR30250:SF26">
    <property type="entry name" value="PSMA PROTEIN"/>
    <property type="match status" value="1"/>
</dbReference>
<keyword evidence="2" id="KW-1003">Cell membrane</keyword>
<gene>
    <name evidence="7" type="ORF">M099_0166</name>
</gene>
<feature type="transmembrane region" description="Helical" evidence="6">
    <location>
        <begin position="87"/>
        <end position="114"/>
    </location>
</feature>
<dbReference type="PATRIC" id="fig|1339352.3.peg.159"/>
<evidence type="ECO:0000256" key="3">
    <source>
        <dbReference type="ARBA" id="ARBA00022692"/>
    </source>
</evidence>
<dbReference type="GO" id="GO:0005886">
    <property type="term" value="C:plasma membrane"/>
    <property type="evidence" value="ECO:0007669"/>
    <property type="project" value="UniProtKB-SubCell"/>
</dbReference>
<dbReference type="InterPro" id="IPR050833">
    <property type="entry name" value="Poly_Biosynth_Transport"/>
</dbReference>
<feature type="transmembrane region" description="Helical" evidence="6">
    <location>
        <begin position="307"/>
        <end position="328"/>
    </location>
</feature>
<feature type="transmembrane region" description="Helical" evidence="6">
    <location>
        <begin position="381"/>
        <end position="401"/>
    </location>
</feature>
<feature type="transmembrane region" description="Helical" evidence="6">
    <location>
        <begin position="436"/>
        <end position="460"/>
    </location>
</feature>
<evidence type="ECO:0000313" key="8">
    <source>
        <dbReference type="Proteomes" id="UP000027661"/>
    </source>
</evidence>
<feature type="transmembrane region" description="Helical" evidence="6">
    <location>
        <begin position="126"/>
        <end position="148"/>
    </location>
</feature>
<feature type="transmembrane region" description="Helical" evidence="6">
    <location>
        <begin position="226"/>
        <end position="245"/>
    </location>
</feature>
<feature type="transmembrane region" description="Helical" evidence="6">
    <location>
        <begin position="407"/>
        <end position="424"/>
    </location>
</feature>
<keyword evidence="5 6" id="KW-0472">Membrane</keyword>
<comment type="caution">
    <text evidence="7">The sequence shown here is derived from an EMBL/GenBank/DDBJ whole genome shotgun (WGS) entry which is preliminary data.</text>
</comment>
<comment type="subcellular location">
    <subcellularLocation>
        <location evidence="1">Cell membrane</location>
        <topology evidence="1">Multi-pass membrane protein</topology>
    </subcellularLocation>
</comment>
<keyword evidence="3 6" id="KW-0812">Transmembrane</keyword>
<evidence type="ECO:0000313" key="7">
    <source>
        <dbReference type="EMBL" id="KDS56615.1"/>
    </source>
</evidence>
<feature type="transmembrane region" description="Helical" evidence="6">
    <location>
        <begin position="187"/>
        <end position="205"/>
    </location>
</feature>
<name>A0A069SN79_PHOVU</name>
<feature type="transmembrane region" description="Helical" evidence="6">
    <location>
        <begin position="265"/>
        <end position="286"/>
    </location>
</feature>
<accession>A0A069SN79</accession>
<evidence type="ECO:0000256" key="2">
    <source>
        <dbReference type="ARBA" id="ARBA00022475"/>
    </source>
</evidence>
<dbReference type="AlphaFoldDB" id="A0A069SN79"/>
<dbReference type="RefSeq" id="WP_032952227.1">
    <property type="nucleotide sequence ID" value="NZ_JNHM01000003.1"/>
</dbReference>
<reference evidence="7 8" key="1">
    <citation type="submission" date="2014-04" db="EMBL/GenBank/DDBJ databases">
        <authorList>
            <person name="Sears C."/>
            <person name="Carroll K."/>
            <person name="Sack B.R."/>
            <person name="Qadri F."/>
            <person name="Myers L.L."/>
            <person name="Chung G.-T."/>
            <person name="Escheverria P."/>
            <person name="Fraser C.M."/>
            <person name="Sadzewicz L."/>
            <person name="Shefchek K.A."/>
            <person name="Tallon L."/>
            <person name="Das S.P."/>
            <person name="Daugherty S."/>
            <person name="Mongodin E.F."/>
        </authorList>
    </citation>
    <scope>NUCLEOTIDE SEQUENCE [LARGE SCALE GENOMIC DNA]</scope>
    <source>
        <strain evidence="7 8">3975 RP4</strain>
    </source>
</reference>
<organism evidence="7 8">
    <name type="scientific">Phocaeicola vulgatus str. 3975 RP4</name>
    <dbReference type="NCBI Taxonomy" id="1339352"/>
    <lineage>
        <taxon>Bacteria</taxon>
        <taxon>Pseudomonadati</taxon>
        <taxon>Bacteroidota</taxon>
        <taxon>Bacteroidia</taxon>
        <taxon>Bacteroidales</taxon>
        <taxon>Bacteroidaceae</taxon>
        <taxon>Phocaeicola</taxon>
    </lineage>
</organism>
<keyword evidence="4 6" id="KW-1133">Transmembrane helix</keyword>